<feature type="domain" description="RNA polymerase sigma-70 region 2" evidence="5">
    <location>
        <begin position="24"/>
        <end position="92"/>
    </location>
</feature>
<dbReference type="InterPro" id="IPR014284">
    <property type="entry name" value="RNA_pol_sigma-70_dom"/>
</dbReference>
<keyword evidence="4" id="KW-0804">Transcription</keyword>
<dbReference type="PANTHER" id="PTHR43133:SF62">
    <property type="entry name" value="RNA POLYMERASE SIGMA FACTOR SIGZ"/>
    <property type="match status" value="1"/>
</dbReference>
<keyword evidence="2" id="KW-0805">Transcription regulation</keyword>
<dbReference type="SUPFAM" id="SSF88659">
    <property type="entry name" value="Sigma3 and sigma4 domains of RNA polymerase sigma factors"/>
    <property type="match status" value="1"/>
</dbReference>
<reference evidence="7" key="1">
    <citation type="submission" date="2015-10" db="EMBL/GenBank/DDBJ databases">
        <authorList>
            <person name="Gilbert D.G."/>
        </authorList>
    </citation>
    <scope>NUCLEOTIDE SEQUENCE</scope>
</reference>
<evidence type="ECO:0000256" key="2">
    <source>
        <dbReference type="ARBA" id="ARBA00023015"/>
    </source>
</evidence>
<dbReference type="InterPro" id="IPR036388">
    <property type="entry name" value="WH-like_DNA-bd_sf"/>
</dbReference>
<keyword evidence="3" id="KW-0731">Sigma factor</keyword>
<name>A0A160TEP9_9ZZZZ</name>
<evidence type="ECO:0000256" key="3">
    <source>
        <dbReference type="ARBA" id="ARBA00023082"/>
    </source>
</evidence>
<feature type="domain" description="RNA polymerase sigma factor 70 region 4 type 2" evidence="6">
    <location>
        <begin position="127"/>
        <end position="177"/>
    </location>
</feature>
<organism evidence="7">
    <name type="scientific">hydrothermal vent metagenome</name>
    <dbReference type="NCBI Taxonomy" id="652676"/>
    <lineage>
        <taxon>unclassified sequences</taxon>
        <taxon>metagenomes</taxon>
        <taxon>ecological metagenomes</taxon>
    </lineage>
</organism>
<dbReference type="GO" id="GO:0016987">
    <property type="term" value="F:sigma factor activity"/>
    <property type="evidence" value="ECO:0007669"/>
    <property type="project" value="UniProtKB-KW"/>
</dbReference>
<protein>
    <submittedName>
        <fullName evidence="7">RNA polymerase sigma factor</fullName>
    </submittedName>
</protein>
<dbReference type="PANTHER" id="PTHR43133">
    <property type="entry name" value="RNA POLYMERASE ECF-TYPE SIGMA FACTO"/>
    <property type="match status" value="1"/>
</dbReference>
<dbReference type="InterPro" id="IPR013324">
    <property type="entry name" value="RNA_pol_sigma_r3/r4-like"/>
</dbReference>
<dbReference type="CDD" id="cd06171">
    <property type="entry name" value="Sigma70_r4"/>
    <property type="match status" value="1"/>
</dbReference>
<sequence length="192" mass="21881">MDNEMLMNLIARCALREQKALEALYQAAAAYLNGVAFRILGSADSSNDVLQESFVQIWNNASSYTPAQGNPTTWMTSIVRYRAIDKLRHEARHQNRPHHEAETEILLNTPTEETQEEIYSRFRLNAQLKKCLESMNDKFKQSLELAYLYGYSREELADVLDTNINTVKTWLKRGGAKLKVCMEGENGGSNND</sequence>
<gene>
    <name evidence="7" type="ORF">MGWOODY_Tha1780</name>
</gene>
<dbReference type="InterPro" id="IPR007627">
    <property type="entry name" value="RNA_pol_sigma70_r2"/>
</dbReference>
<dbReference type="Gene3D" id="1.10.10.10">
    <property type="entry name" value="Winged helix-like DNA-binding domain superfamily/Winged helix DNA-binding domain"/>
    <property type="match status" value="1"/>
</dbReference>
<dbReference type="SUPFAM" id="SSF88946">
    <property type="entry name" value="Sigma2 domain of RNA polymerase sigma factors"/>
    <property type="match status" value="1"/>
</dbReference>
<comment type="similarity">
    <text evidence="1">Belongs to the sigma-70 factor family. ECF subfamily.</text>
</comment>
<dbReference type="Pfam" id="PF08281">
    <property type="entry name" value="Sigma70_r4_2"/>
    <property type="match status" value="1"/>
</dbReference>
<evidence type="ECO:0000259" key="5">
    <source>
        <dbReference type="Pfam" id="PF04542"/>
    </source>
</evidence>
<dbReference type="InterPro" id="IPR013325">
    <property type="entry name" value="RNA_pol_sigma_r2"/>
</dbReference>
<evidence type="ECO:0000259" key="6">
    <source>
        <dbReference type="Pfam" id="PF08281"/>
    </source>
</evidence>
<dbReference type="EMBL" id="CZQC01000041">
    <property type="protein sequence ID" value="CUS41379.1"/>
    <property type="molecule type" value="Genomic_DNA"/>
</dbReference>
<dbReference type="GO" id="GO:0003677">
    <property type="term" value="F:DNA binding"/>
    <property type="evidence" value="ECO:0007669"/>
    <property type="project" value="InterPro"/>
</dbReference>
<dbReference type="GO" id="GO:0006352">
    <property type="term" value="P:DNA-templated transcription initiation"/>
    <property type="evidence" value="ECO:0007669"/>
    <property type="project" value="InterPro"/>
</dbReference>
<evidence type="ECO:0000313" key="7">
    <source>
        <dbReference type="EMBL" id="CUS41379.1"/>
    </source>
</evidence>
<dbReference type="InterPro" id="IPR039425">
    <property type="entry name" value="RNA_pol_sigma-70-like"/>
</dbReference>
<evidence type="ECO:0000256" key="4">
    <source>
        <dbReference type="ARBA" id="ARBA00023163"/>
    </source>
</evidence>
<proteinExistence type="inferred from homology"/>
<accession>A0A160TEP9</accession>
<dbReference type="InterPro" id="IPR013249">
    <property type="entry name" value="RNA_pol_sigma70_r4_t2"/>
</dbReference>
<dbReference type="AlphaFoldDB" id="A0A160TEP9"/>
<evidence type="ECO:0000256" key="1">
    <source>
        <dbReference type="ARBA" id="ARBA00010641"/>
    </source>
</evidence>
<dbReference type="Pfam" id="PF04542">
    <property type="entry name" value="Sigma70_r2"/>
    <property type="match status" value="1"/>
</dbReference>
<dbReference type="NCBIfam" id="TIGR02937">
    <property type="entry name" value="sigma70-ECF"/>
    <property type="match status" value="1"/>
</dbReference>
<dbReference type="Gene3D" id="1.10.1740.10">
    <property type="match status" value="1"/>
</dbReference>